<dbReference type="Pfam" id="PF00378">
    <property type="entry name" value="ECH_1"/>
    <property type="match status" value="1"/>
</dbReference>
<organism evidence="1">
    <name type="scientific">Desulfurella acetivorans</name>
    <dbReference type="NCBI Taxonomy" id="33002"/>
    <lineage>
        <taxon>Bacteria</taxon>
        <taxon>Pseudomonadati</taxon>
        <taxon>Campylobacterota</taxon>
        <taxon>Desulfurellia</taxon>
        <taxon>Desulfurellales</taxon>
        <taxon>Desulfurellaceae</taxon>
        <taxon>Desulfurella</taxon>
    </lineage>
</organism>
<dbReference type="Gene3D" id="3.90.226.10">
    <property type="entry name" value="2-enoyl-CoA Hydratase, Chain A, domain 1"/>
    <property type="match status" value="1"/>
</dbReference>
<reference evidence="1" key="1">
    <citation type="journal article" date="2020" name="mSystems">
        <title>Genome- and Community-Level Interaction Insights into Carbon Utilization and Element Cycling Functions of Hydrothermarchaeota in Hydrothermal Sediment.</title>
        <authorList>
            <person name="Zhou Z."/>
            <person name="Liu Y."/>
            <person name="Xu W."/>
            <person name="Pan J."/>
            <person name="Luo Z.H."/>
            <person name="Li M."/>
        </authorList>
    </citation>
    <scope>NUCLEOTIDE SEQUENCE [LARGE SCALE GENOMIC DNA]</scope>
    <source>
        <strain evidence="1">SpSt-972</strain>
    </source>
</reference>
<dbReference type="InterPro" id="IPR045002">
    <property type="entry name" value="Ech1-like"/>
</dbReference>
<dbReference type="CDD" id="cd06558">
    <property type="entry name" value="crotonase-like"/>
    <property type="match status" value="1"/>
</dbReference>
<gene>
    <name evidence="1" type="ORF">ENX80_00525</name>
</gene>
<dbReference type="InterPro" id="IPR029045">
    <property type="entry name" value="ClpP/crotonase-like_dom_sf"/>
</dbReference>
<sequence>MSACDLRFCTQDAIFSLKETQLGIPADLGSLQRLPFIIGFDNTRMLAFSSKNIDAKTAKYINLVSDVFDDKEQLISEVLKIVQSFTKNPKSALFASKKFINSLIEEAINTQLDKIAQFNAKFLNIHDIQNNLPKIFKKEQ</sequence>
<dbReference type="GO" id="GO:0016853">
    <property type="term" value="F:isomerase activity"/>
    <property type="evidence" value="ECO:0007669"/>
    <property type="project" value="InterPro"/>
</dbReference>
<name>A0A832ADC1_DESAE</name>
<dbReference type="EMBL" id="DTPL01000034">
    <property type="protein sequence ID" value="HGA37293.1"/>
    <property type="molecule type" value="Genomic_DNA"/>
</dbReference>
<dbReference type="InterPro" id="IPR001753">
    <property type="entry name" value="Enoyl-CoA_hydra/iso"/>
</dbReference>
<protein>
    <recommendedName>
        <fullName evidence="2">Enoyl-CoA hydratase/isomerase family protein</fullName>
    </recommendedName>
</protein>
<dbReference type="AlphaFoldDB" id="A0A832ADC1"/>
<dbReference type="PANTHER" id="PTHR43149">
    <property type="entry name" value="ENOYL-COA HYDRATASE"/>
    <property type="match status" value="1"/>
</dbReference>
<comment type="caution">
    <text evidence="1">The sequence shown here is derived from an EMBL/GenBank/DDBJ whole genome shotgun (WGS) entry which is preliminary data.</text>
</comment>
<proteinExistence type="predicted"/>
<evidence type="ECO:0000313" key="1">
    <source>
        <dbReference type="EMBL" id="HGA37293.1"/>
    </source>
</evidence>
<evidence type="ECO:0008006" key="2">
    <source>
        <dbReference type="Google" id="ProtNLM"/>
    </source>
</evidence>
<dbReference type="SUPFAM" id="SSF52096">
    <property type="entry name" value="ClpP/crotonase"/>
    <property type="match status" value="1"/>
</dbReference>
<accession>A0A832ADC1</accession>